<comment type="caution">
    <text evidence="2">The sequence shown here is derived from an EMBL/GenBank/DDBJ whole genome shotgun (WGS) entry which is preliminary data.</text>
</comment>
<dbReference type="EMBL" id="JAKNCJ010000006">
    <property type="protein sequence ID" value="MCL6423936.1"/>
    <property type="molecule type" value="Genomic_DNA"/>
</dbReference>
<dbReference type="InterPro" id="IPR045596">
    <property type="entry name" value="DUF6459"/>
</dbReference>
<name>A0ABT0R217_9MICO</name>
<dbReference type="Pfam" id="PF20060">
    <property type="entry name" value="DUF6459"/>
    <property type="match status" value="1"/>
</dbReference>
<gene>
    <name evidence="2" type="ORF">Bequi_11195</name>
</gene>
<proteinExistence type="predicted"/>
<keyword evidence="3" id="KW-1185">Reference proteome</keyword>
<evidence type="ECO:0000313" key="2">
    <source>
        <dbReference type="EMBL" id="MCL6423936.1"/>
    </source>
</evidence>
<sequence>MTATDHRVPTQPQSAGGDPTDPLVAARLVESVARYAVEIVRDARPVTALSRLAIPEVTASLARRANLTRRIRGISGRPPRVRLAITGVRTCVVNPKVVEASAVVREPDRARFIAMRWELRHTGWRITVLEIG</sequence>
<dbReference type="Proteomes" id="UP001203761">
    <property type="component" value="Unassembled WGS sequence"/>
</dbReference>
<evidence type="ECO:0000313" key="3">
    <source>
        <dbReference type="Proteomes" id="UP001203761"/>
    </source>
</evidence>
<evidence type="ECO:0000256" key="1">
    <source>
        <dbReference type="SAM" id="MobiDB-lite"/>
    </source>
</evidence>
<dbReference type="RefSeq" id="WP_249738016.1">
    <property type="nucleotide sequence ID" value="NZ_JAKNCJ010000006.1"/>
</dbReference>
<accession>A0ABT0R217</accession>
<reference evidence="2" key="1">
    <citation type="submission" date="2022-02" db="EMBL/GenBank/DDBJ databases">
        <authorList>
            <person name="Lee M."/>
            <person name="Kim S.-J."/>
            <person name="Jung M.-Y."/>
        </authorList>
    </citation>
    <scope>NUCLEOTIDE SEQUENCE</scope>
    <source>
        <strain evidence="2">JHP9</strain>
    </source>
</reference>
<organism evidence="2 3">
    <name type="scientific">Brachybacterium equifaecis</name>
    <dbReference type="NCBI Taxonomy" id="2910770"/>
    <lineage>
        <taxon>Bacteria</taxon>
        <taxon>Bacillati</taxon>
        <taxon>Actinomycetota</taxon>
        <taxon>Actinomycetes</taxon>
        <taxon>Micrococcales</taxon>
        <taxon>Dermabacteraceae</taxon>
        <taxon>Brachybacterium</taxon>
    </lineage>
</organism>
<protein>
    <submittedName>
        <fullName evidence="2">Rv3235 family protein</fullName>
    </submittedName>
</protein>
<feature type="region of interest" description="Disordered" evidence="1">
    <location>
        <begin position="1"/>
        <end position="21"/>
    </location>
</feature>